<dbReference type="KEGG" id="ssan:NX02_13080"/>
<reference evidence="1 2" key="1">
    <citation type="submission" date="2013-07" db="EMBL/GenBank/DDBJ databases">
        <title>Completed genome of Sphingomonas sanxanigenens NX02.</title>
        <authorList>
            <person name="Ma T."/>
            <person name="Huang H."/>
            <person name="Wu M."/>
            <person name="Li X."/>
            <person name="Li G."/>
        </authorList>
    </citation>
    <scope>NUCLEOTIDE SEQUENCE [LARGE SCALE GENOMIC DNA]</scope>
    <source>
        <strain evidence="1 2">NX02</strain>
    </source>
</reference>
<dbReference type="AlphaFoldDB" id="W0A8R4"/>
<sequence length="250" mass="26637">MRAITLVDLDDTLFQTMRKRPADVAEADMTPIGYARDGSPLSYATPRQMSFIRWLLDSTLFVPVTARGLEALRRVKLDYRAAVCAHGGVVLGDDGEPDPVWAETISEAAALHAEPLALVAEAIDAAASAAGHRLNVRVLTEDNVGGLYVLVKHPESDDAALHSAARAAAHAVPAGWTTHINGNNVALMPPFLGKRQAVAHMLPALRVRYPDLPVIGIGDSLTDAPFMGLCDFAMTPTGSQLAAATPFARR</sequence>
<evidence type="ECO:0000313" key="1">
    <source>
        <dbReference type="EMBL" id="AHE54314.1"/>
    </source>
</evidence>
<accession>W0A8R4</accession>
<dbReference type="PATRIC" id="fig|1123269.5.peg.2546"/>
<dbReference type="InterPro" id="IPR023214">
    <property type="entry name" value="HAD_sf"/>
</dbReference>
<dbReference type="InterPro" id="IPR036412">
    <property type="entry name" value="HAD-like_sf"/>
</dbReference>
<evidence type="ECO:0000313" key="2">
    <source>
        <dbReference type="Proteomes" id="UP000018851"/>
    </source>
</evidence>
<dbReference type="OrthoDB" id="8746852at2"/>
<name>W0A8R4_9SPHN</name>
<dbReference type="STRING" id="1123269.NX02_13080"/>
<dbReference type="eggNOG" id="COG0561">
    <property type="taxonomic scope" value="Bacteria"/>
</dbReference>
<dbReference type="Proteomes" id="UP000018851">
    <property type="component" value="Chromosome"/>
</dbReference>
<dbReference type="RefSeq" id="WP_025292519.1">
    <property type="nucleotide sequence ID" value="NZ_CP006644.1"/>
</dbReference>
<dbReference type="Gene3D" id="3.40.50.1000">
    <property type="entry name" value="HAD superfamily/HAD-like"/>
    <property type="match status" value="1"/>
</dbReference>
<keyword evidence="2" id="KW-1185">Reference proteome</keyword>
<dbReference type="SUPFAM" id="SSF56784">
    <property type="entry name" value="HAD-like"/>
    <property type="match status" value="1"/>
</dbReference>
<evidence type="ECO:0008006" key="3">
    <source>
        <dbReference type="Google" id="ProtNLM"/>
    </source>
</evidence>
<proteinExistence type="predicted"/>
<dbReference type="InterPro" id="IPR024197">
    <property type="entry name" value="TPP-like"/>
</dbReference>
<dbReference type="EMBL" id="CP006644">
    <property type="protein sequence ID" value="AHE54314.1"/>
    <property type="molecule type" value="Genomic_DNA"/>
</dbReference>
<dbReference type="PIRSF" id="PIRSF030802">
    <property type="entry name" value="UCP030802"/>
    <property type="match status" value="1"/>
</dbReference>
<gene>
    <name evidence="1" type="ORF">NX02_13080</name>
</gene>
<dbReference type="Gene3D" id="3.90.1070.10">
    <property type="match status" value="1"/>
</dbReference>
<dbReference type="HOGENOM" id="CLU_063840_0_0_5"/>
<organism evidence="1 2">
    <name type="scientific">Sphingomonas sanxanigenens DSM 19645 = NX02</name>
    <dbReference type="NCBI Taxonomy" id="1123269"/>
    <lineage>
        <taxon>Bacteria</taxon>
        <taxon>Pseudomonadati</taxon>
        <taxon>Pseudomonadota</taxon>
        <taxon>Alphaproteobacteria</taxon>
        <taxon>Sphingomonadales</taxon>
        <taxon>Sphingomonadaceae</taxon>
        <taxon>Sphingomonas</taxon>
    </lineage>
</organism>
<protein>
    <recommendedName>
        <fullName evidence="3">Sucrose phosphatase-like domain-containing protein</fullName>
    </recommendedName>
</protein>